<sequence>MTQDRRLRIRPLARLWDPPPNHMGNYRETARRALEVLANDPEGRAISAANLAMFEAAEALLEGRSPREVRKRASLLVRCQDCGGRVIAWVVWLQGRPLFLGEDSEPSYAVVSLLDDDNFAWPRYSCRRRSFQMGVEVHMSAIPAPGAPSVECRVRHEMEHCAIVK</sequence>
<proteinExistence type="predicted"/>
<evidence type="ECO:0000313" key="2">
    <source>
        <dbReference type="Proteomes" id="UP001501612"/>
    </source>
</evidence>
<reference evidence="1 2" key="1">
    <citation type="journal article" date="2019" name="Int. J. Syst. Evol. Microbiol.">
        <title>The Global Catalogue of Microorganisms (GCM) 10K type strain sequencing project: providing services to taxonomists for standard genome sequencing and annotation.</title>
        <authorList>
            <consortium name="The Broad Institute Genomics Platform"/>
            <consortium name="The Broad Institute Genome Sequencing Center for Infectious Disease"/>
            <person name="Wu L."/>
            <person name="Ma J."/>
        </authorList>
    </citation>
    <scope>NUCLEOTIDE SEQUENCE [LARGE SCALE GENOMIC DNA]</scope>
    <source>
        <strain evidence="1 2">JCM 14046</strain>
    </source>
</reference>
<dbReference type="EMBL" id="BAAAMY010000002">
    <property type="protein sequence ID" value="GAA1911380.1"/>
    <property type="molecule type" value="Genomic_DNA"/>
</dbReference>
<accession>A0ABN2P594</accession>
<organism evidence="1 2">
    <name type="scientific">Nocardioides lentus</name>
    <dbReference type="NCBI Taxonomy" id="338077"/>
    <lineage>
        <taxon>Bacteria</taxon>
        <taxon>Bacillati</taxon>
        <taxon>Actinomycetota</taxon>
        <taxon>Actinomycetes</taxon>
        <taxon>Propionibacteriales</taxon>
        <taxon>Nocardioidaceae</taxon>
        <taxon>Nocardioides</taxon>
    </lineage>
</organism>
<comment type="caution">
    <text evidence="1">The sequence shown here is derived from an EMBL/GenBank/DDBJ whole genome shotgun (WGS) entry which is preliminary data.</text>
</comment>
<evidence type="ECO:0000313" key="1">
    <source>
        <dbReference type="EMBL" id="GAA1911380.1"/>
    </source>
</evidence>
<dbReference type="Proteomes" id="UP001501612">
    <property type="component" value="Unassembled WGS sequence"/>
</dbReference>
<keyword evidence="2" id="KW-1185">Reference proteome</keyword>
<gene>
    <name evidence="1" type="ORF">GCM10009737_11010</name>
</gene>
<name>A0ABN2P594_9ACTN</name>
<evidence type="ECO:0008006" key="3">
    <source>
        <dbReference type="Google" id="ProtNLM"/>
    </source>
</evidence>
<protein>
    <recommendedName>
        <fullName evidence="3">Ig-like domain-containing protein</fullName>
    </recommendedName>
</protein>